<name>A0A2U3LDP4_9BACT</name>
<keyword evidence="4 6" id="KW-1133">Transmembrane helix</keyword>
<evidence type="ECO:0000256" key="3">
    <source>
        <dbReference type="ARBA" id="ARBA00022692"/>
    </source>
</evidence>
<protein>
    <submittedName>
        <fullName evidence="7">Cytochrome caa3 oxidase, subunit IV</fullName>
        <ecNumber evidence="7">1.9.3.1</ecNumber>
    </submittedName>
</protein>
<keyword evidence="3 6" id="KW-0812">Transmembrane</keyword>
<evidence type="ECO:0000256" key="2">
    <source>
        <dbReference type="ARBA" id="ARBA00022475"/>
    </source>
</evidence>
<dbReference type="EMBL" id="OMOD01000197">
    <property type="protein sequence ID" value="SPF50002.1"/>
    <property type="molecule type" value="Genomic_DNA"/>
</dbReference>
<reference evidence="8" key="1">
    <citation type="submission" date="2018-02" db="EMBL/GenBank/DDBJ databases">
        <authorList>
            <person name="Hausmann B."/>
        </authorList>
    </citation>
    <scope>NUCLEOTIDE SEQUENCE [LARGE SCALE GENOMIC DNA]</scope>
    <source>
        <strain evidence="8">Peat soil MAG SbA1</strain>
    </source>
</reference>
<keyword evidence="5 6" id="KW-0472">Membrane</keyword>
<evidence type="ECO:0000313" key="7">
    <source>
        <dbReference type="EMBL" id="SPF50002.1"/>
    </source>
</evidence>
<dbReference type="OrthoDB" id="120535at2"/>
<feature type="transmembrane region" description="Helical" evidence="6">
    <location>
        <begin position="9"/>
        <end position="30"/>
    </location>
</feature>
<dbReference type="AlphaFoldDB" id="A0A2U3LDP4"/>
<accession>A0A2U3LDP4</accession>
<feature type="transmembrane region" description="Helical" evidence="6">
    <location>
        <begin position="70"/>
        <end position="88"/>
    </location>
</feature>
<dbReference type="Proteomes" id="UP000238701">
    <property type="component" value="Unassembled WGS sequence"/>
</dbReference>
<evidence type="ECO:0000256" key="1">
    <source>
        <dbReference type="ARBA" id="ARBA00004651"/>
    </source>
</evidence>
<evidence type="ECO:0000256" key="4">
    <source>
        <dbReference type="ARBA" id="ARBA00022989"/>
    </source>
</evidence>
<dbReference type="InterPro" id="IPR005171">
    <property type="entry name" value="Cyt_c_oxidase_su4_prok"/>
</dbReference>
<organism evidence="7 8">
    <name type="scientific">Candidatus Sulfotelmatobacter kueseliae</name>
    <dbReference type="NCBI Taxonomy" id="2042962"/>
    <lineage>
        <taxon>Bacteria</taxon>
        <taxon>Pseudomonadati</taxon>
        <taxon>Acidobacteriota</taxon>
        <taxon>Terriglobia</taxon>
        <taxon>Terriglobales</taxon>
        <taxon>Candidatus Korobacteraceae</taxon>
        <taxon>Candidatus Sulfotelmatobacter</taxon>
    </lineage>
</organism>
<dbReference type="GO" id="GO:0005886">
    <property type="term" value="C:plasma membrane"/>
    <property type="evidence" value="ECO:0007669"/>
    <property type="project" value="UniProtKB-SubCell"/>
</dbReference>
<evidence type="ECO:0000256" key="5">
    <source>
        <dbReference type="ARBA" id="ARBA00023136"/>
    </source>
</evidence>
<keyword evidence="2" id="KW-1003">Cell membrane</keyword>
<evidence type="ECO:0000313" key="8">
    <source>
        <dbReference type="Proteomes" id="UP000238701"/>
    </source>
</evidence>
<keyword evidence="7" id="KW-0560">Oxidoreductase</keyword>
<gene>
    <name evidence="7" type="primary">ctaF</name>
    <name evidence="7" type="ORF">SBA1_980010</name>
</gene>
<proteinExistence type="predicted"/>
<dbReference type="Pfam" id="PF03626">
    <property type="entry name" value="COX4_pro"/>
    <property type="match status" value="1"/>
</dbReference>
<comment type="subcellular location">
    <subcellularLocation>
        <location evidence="1">Cell membrane</location>
        <topology evidence="1">Multi-pass membrane protein</topology>
    </subcellularLocation>
</comment>
<feature type="transmembrane region" description="Helical" evidence="6">
    <location>
        <begin position="36"/>
        <end position="58"/>
    </location>
</feature>
<dbReference type="InterPro" id="IPR011743">
    <property type="entry name" value="Caa3_sub_IV"/>
</dbReference>
<dbReference type="EC" id="1.9.3.1" evidence="7"/>
<evidence type="ECO:0000256" key="6">
    <source>
        <dbReference type="SAM" id="Phobius"/>
    </source>
</evidence>
<sequence>MSEHSSSSLVTYVGIWAALIFGTILTYFAARIDLGPFNAAVALTIATTKTLLVALFFMHLKGASEKLLKLVVISTVFFLLILLALSMADYGTRAWS</sequence>
<dbReference type="GO" id="GO:0016491">
    <property type="term" value="F:oxidoreductase activity"/>
    <property type="evidence" value="ECO:0007669"/>
    <property type="project" value="UniProtKB-KW"/>
</dbReference>
<dbReference type="NCBIfam" id="TIGR02229">
    <property type="entry name" value="caa3_sub_IV"/>
    <property type="match status" value="1"/>
</dbReference>